<sequence>MASSSYVGRNKGLALLLLAMLLVMRVVSLATAVVAMKKPAFGLQRPFELASPDTQGCQEDNYNPTMAEPYEFLVSESTVSSSQEDVLQRIPGWEEKGAPALSPSQEGQPLSTLRGTSGSRWGQGPCTYGGKGSGGYDQHGGQGGKGGYNNGHGGNQGKGHGGSSDKGHGGHGGHVPHG</sequence>
<comment type="caution">
    <text evidence="3">The sequence shown here is derived from an EMBL/GenBank/DDBJ whole genome shotgun (WGS) entry which is preliminary data.</text>
</comment>
<accession>A0A9D4Z9U3</accession>
<organism evidence="3 4">
    <name type="scientific">Adiantum capillus-veneris</name>
    <name type="common">Maidenhair fern</name>
    <dbReference type="NCBI Taxonomy" id="13818"/>
    <lineage>
        <taxon>Eukaryota</taxon>
        <taxon>Viridiplantae</taxon>
        <taxon>Streptophyta</taxon>
        <taxon>Embryophyta</taxon>
        <taxon>Tracheophyta</taxon>
        <taxon>Polypodiopsida</taxon>
        <taxon>Polypodiidae</taxon>
        <taxon>Polypodiales</taxon>
        <taxon>Pteridineae</taxon>
        <taxon>Pteridaceae</taxon>
        <taxon>Vittarioideae</taxon>
        <taxon>Adiantum</taxon>
    </lineage>
</organism>
<protein>
    <recommendedName>
        <fullName evidence="5">Glycine-rich protein</fullName>
    </recommendedName>
</protein>
<dbReference type="AlphaFoldDB" id="A0A9D4Z9U3"/>
<feature type="compositionally biased region" description="Polar residues" evidence="1">
    <location>
        <begin position="102"/>
        <end position="120"/>
    </location>
</feature>
<gene>
    <name evidence="3" type="ORF">GOP47_0018111</name>
</gene>
<feature type="compositionally biased region" description="Gly residues" evidence="1">
    <location>
        <begin position="127"/>
        <end position="162"/>
    </location>
</feature>
<dbReference type="Proteomes" id="UP000886520">
    <property type="component" value="Chromosome 17"/>
</dbReference>
<evidence type="ECO:0000313" key="4">
    <source>
        <dbReference type="Proteomes" id="UP000886520"/>
    </source>
</evidence>
<proteinExistence type="predicted"/>
<dbReference type="EMBL" id="JABFUD020000017">
    <property type="protein sequence ID" value="KAI5067583.1"/>
    <property type="molecule type" value="Genomic_DNA"/>
</dbReference>
<evidence type="ECO:0000313" key="3">
    <source>
        <dbReference type="EMBL" id="KAI5067583.1"/>
    </source>
</evidence>
<evidence type="ECO:0008006" key="5">
    <source>
        <dbReference type="Google" id="ProtNLM"/>
    </source>
</evidence>
<name>A0A9D4Z9U3_ADICA</name>
<feature type="chain" id="PRO_5038867280" description="Glycine-rich protein" evidence="2">
    <location>
        <begin position="33"/>
        <end position="178"/>
    </location>
</feature>
<feature type="region of interest" description="Disordered" evidence="1">
    <location>
        <begin position="96"/>
        <end position="178"/>
    </location>
</feature>
<feature type="signal peptide" evidence="2">
    <location>
        <begin position="1"/>
        <end position="32"/>
    </location>
</feature>
<evidence type="ECO:0000256" key="1">
    <source>
        <dbReference type="SAM" id="MobiDB-lite"/>
    </source>
</evidence>
<evidence type="ECO:0000256" key="2">
    <source>
        <dbReference type="SAM" id="SignalP"/>
    </source>
</evidence>
<reference evidence="3" key="1">
    <citation type="submission" date="2021-01" db="EMBL/GenBank/DDBJ databases">
        <title>Adiantum capillus-veneris genome.</title>
        <authorList>
            <person name="Fang Y."/>
            <person name="Liao Q."/>
        </authorList>
    </citation>
    <scope>NUCLEOTIDE SEQUENCE</scope>
    <source>
        <strain evidence="3">H3</strain>
        <tissue evidence="3">Leaf</tissue>
    </source>
</reference>
<keyword evidence="2" id="KW-0732">Signal</keyword>
<keyword evidence="4" id="KW-1185">Reference proteome</keyword>
<feature type="compositionally biased region" description="Basic residues" evidence="1">
    <location>
        <begin position="169"/>
        <end position="178"/>
    </location>
</feature>